<evidence type="ECO:0000256" key="1">
    <source>
        <dbReference type="SAM" id="MobiDB-lite"/>
    </source>
</evidence>
<sequence length="91" mass="9754">MAPTDTAVKSKQPASSKVDDKPETAQSASTDPSSTGHLHQTVSEASKLTDTATEASFQGATSCYRDDLHPEHRQVPEPRLNLDTLEAFDGN</sequence>
<gene>
    <name evidence="2" type="ORF">IFR04_015689</name>
</gene>
<reference evidence="2" key="1">
    <citation type="submission" date="2021-02" db="EMBL/GenBank/DDBJ databases">
        <title>Genome sequence Cadophora malorum strain M34.</title>
        <authorList>
            <person name="Stefanovic E."/>
            <person name="Vu D."/>
            <person name="Scully C."/>
            <person name="Dijksterhuis J."/>
            <person name="Roader J."/>
            <person name="Houbraken J."/>
        </authorList>
    </citation>
    <scope>NUCLEOTIDE SEQUENCE</scope>
    <source>
        <strain evidence="2">M34</strain>
    </source>
</reference>
<organism evidence="2 3">
    <name type="scientific">Cadophora malorum</name>
    <dbReference type="NCBI Taxonomy" id="108018"/>
    <lineage>
        <taxon>Eukaryota</taxon>
        <taxon>Fungi</taxon>
        <taxon>Dikarya</taxon>
        <taxon>Ascomycota</taxon>
        <taxon>Pezizomycotina</taxon>
        <taxon>Leotiomycetes</taxon>
        <taxon>Helotiales</taxon>
        <taxon>Ploettnerulaceae</taxon>
        <taxon>Cadophora</taxon>
    </lineage>
</organism>
<evidence type="ECO:0000313" key="2">
    <source>
        <dbReference type="EMBL" id="KAG4411177.1"/>
    </source>
</evidence>
<comment type="caution">
    <text evidence="2">The sequence shown here is derived from an EMBL/GenBank/DDBJ whole genome shotgun (WGS) entry which is preliminary data.</text>
</comment>
<dbReference type="OrthoDB" id="3502194at2759"/>
<dbReference type="EMBL" id="JAFJYH010000510">
    <property type="protein sequence ID" value="KAG4411177.1"/>
    <property type="molecule type" value="Genomic_DNA"/>
</dbReference>
<feature type="compositionally biased region" description="Polar residues" evidence="1">
    <location>
        <begin position="24"/>
        <end position="61"/>
    </location>
</feature>
<proteinExistence type="predicted"/>
<evidence type="ECO:0000313" key="3">
    <source>
        <dbReference type="Proteomes" id="UP000664132"/>
    </source>
</evidence>
<name>A0A8H7W117_9HELO</name>
<protein>
    <submittedName>
        <fullName evidence="2">Uncharacterized protein</fullName>
    </submittedName>
</protein>
<feature type="compositionally biased region" description="Basic and acidic residues" evidence="1">
    <location>
        <begin position="64"/>
        <end position="76"/>
    </location>
</feature>
<dbReference type="Proteomes" id="UP000664132">
    <property type="component" value="Unassembled WGS sequence"/>
</dbReference>
<dbReference type="AlphaFoldDB" id="A0A8H7W117"/>
<keyword evidence="3" id="KW-1185">Reference proteome</keyword>
<accession>A0A8H7W117</accession>
<feature type="region of interest" description="Disordered" evidence="1">
    <location>
        <begin position="1"/>
        <end position="91"/>
    </location>
</feature>